<evidence type="ECO:0000313" key="5">
    <source>
        <dbReference type="EMBL" id="SBV27742.1"/>
    </source>
</evidence>
<evidence type="ECO:0000256" key="2">
    <source>
        <dbReference type="ARBA" id="ARBA00023125"/>
    </source>
</evidence>
<sequence>MPTDLLPDQPRDEQLEVTSAEQFKALGHAFRHRLLFALGQRPATISQLAASLGAAKGTVAHHLGVLRDAGMVRVVHTRPVRGGTEQYYQRAARRLIVSPGHPGATGAMFGAIAEEIAAAADEPLLLLRHLRLTATQAERLRAALLDLVENAEDAGADEPRHGMLVSLYRQGAGPPPDPAAAPSS</sequence>
<feature type="domain" description="HTH arsR-type" evidence="4">
    <location>
        <begin position="11"/>
        <end position="104"/>
    </location>
</feature>
<dbReference type="SUPFAM" id="SSF46785">
    <property type="entry name" value="Winged helix' DNA-binding domain"/>
    <property type="match status" value="1"/>
</dbReference>
<protein>
    <submittedName>
        <fullName evidence="5">Helix-turn-helix domain-containing protein</fullName>
    </submittedName>
</protein>
<dbReference type="PANTHER" id="PTHR33154:SF33">
    <property type="entry name" value="TRANSCRIPTIONAL REPRESSOR SDPR"/>
    <property type="match status" value="1"/>
</dbReference>
<dbReference type="InterPro" id="IPR001845">
    <property type="entry name" value="HTH_ArsR_DNA-bd_dom"/>
</dbReference>
<gene>
    <name evidence="5" type="ORF">GA0070620_3269</name>
</gene>
<dbReference type="STRING" id="307121.GA0070620_3269"/>
<dbReference type="EMBL" id="LT598496">
    <property type="protein sequence ID" value="SBV27742.1"/>
    <property type="molecule type" value="Genomic_DNA"/>
</dbReference>
<dbReference type="PROSITE" id="PS50987">
    <property type="entry name" value="HTH_ARSR_2"/>
    <property type="match status" value="1"/>
</dbReference>
<dbReference type="CDD" id="cd00090">
    <property type="entry name" value="HTH_ARSR"/>
    <property type="match status" value="1"/>
</dbReference>
<evidence type="ECO:0000313" key="6">
    <source>
        <dbReference type="Proteomes" id="UP000199393"/>
    </source>
</evidence>
<evidence type="ECO:0000256" key="3">
    <source>
        <dbReference type="ARBA" id="ARBA00023163"/>
    </source>
</evidence>
<keyword evidence="3" id="KW-0804">Transcription</keyword>
<proteinExistence type="predicted"/>
<dbReference type="Gene3D" id="1.10.10.10">
    <property type="entry name" value="Winged helix-like DNA-binding domain superfamily/Winged helix DNA-binding domain"/>
    <property type="match status" value="1"/>
</dbReference>
<name>A0A1C3N572_9ACTN</name>
<dbReference type="RefSeq" id="WP_231921820.1">
    <property type="nucleotide sequence ID" value="NZ_JBHRWG010000004.1"/>
</dbReference>
<dbReference type="PANTHER" id="PTHR33154">
    <property type="entry name" value="TRANSCRIPTIONAL REGULATOR, ARSR FAMILY"/>
    <property type="match status" value="1"/>
</dbReference>
<dbReference type="InterPro" id="IPR036390">
    <property type="entry name" value="WH_DNA-bd_sf"/>
</dbReference>
<evidence type="ECO:0000256" key="1">
    <source>
        <dbReference type="ARBA" id="ARBA00023015"/>
    </source>
</evidence>
<dbReference type="SMART" id="SM00418">
    <property type="entry name" value="HTH_ARSR"/>
    <property type="match status" value="1"/>
</dbReference>
<dbReference type="InterPro" id="IPR051081">
    <property type="entry name" value="HTH_MetalResp_TranReg"/>
</dbReference>
<keyword evidence="2" id="KW-0238">DNA-binding</keyword>
<dbReference type="GO" id="GO:0003677">
    <property type="term" value="F:DNA binding"/>
    <property type="evidence" value="ECO:0007669"/>
    <property type="project" value="UniProtKB-KW"/>
</dbReference>
<organism evidence="5 6">
    <name type="scientific">Micromonospora krabiensis</name>
    <dbReference type="NCBI Taxonomy" id="307121"/>
    <lineage>
        <taxon>Bacteria</taxon>
        <taxon>Bacillati</taxon>
        <taxon>Actinomycetota</taxon>
        <taxon>Actinomycetes</taxon>
        <taxon>Micromonosporales</taxon>
        <taxon>Micromonosporaceae</taxon>
        <taxon>Micromonospora</taxon>
    </lineage>
</organism>
<keyword evidence="1" id="KW-0805">Transcription regulation</keyword>
<dbReference type="Pfam" id="PF01022">
    <property type="entry name" value="HTH_5"/>
    <property type="match status" value="1"/>
</dbReference>
<evidence type="ECO:0000259" key="4">
    <source>
        <dbReference type="PROSITE" id="PS50987"/>
    </source>
</evidence>
<accession>A0A1C3N572</accession>
<reference evidence="6" key="1">
    <citation type="submission" date="2016-06" db="EMBL/GenBank/DDBJ databases">
        <authorList>
            <person name="Varghese N."/>
            <person name="Submissions Spin"/>
        </authorList>
    </citation>
    <scope>NUCLEOTIDE SEQUENCE [LARGE SCALE GENOMIC DNA]</scope>
    <source>
        <strain evidence="6">DSM 45344</strain>
    </source>
</reference>
<dbReference type="InterPro" id="IPR011991">
    <property type="entry name" value="ArsR-like_HTH"/>
</dbReference>
<dbReference type="InterPro" id="IPR036388">
    <property type="entry name" value="WH-like_DNA-bd_sf"/>
</dbReference>
<dbReference type="Proteomes" id="UP000199393">
    <property type="component" value="Chromosome I"/>
</dbReference>
<dbReference type="PATRIC" id="fig|307121.4.peg.3337"/>
<dbReference type="AlphaFoldDB" id="A0A1C3N572"/>
<keyword evidence="6" id="KW-1185">Reference proteome</keyword>
<dbReference type="GO" id="GO:0003700">
    <property type="term" value="F:DNA-binding transcription factor activity"/>
    <property type="evidence" value="ECO:0007669"/>
    <property type="project" value="InterPro"/>
</dbReference>